<feature type="domain" description="Peptidase M15C" evidence="2">
    <location>
        <begin position="83"/>
        <end position="142"/>
    </location>
</feature>
<accession>A0A838CUF2</accession>
<dbReference type="Gene3D" id="1.10.101.10">
    <property type="entry name" value="PGBD-like superfamily/PGBD"/>
    <property type="match status" value="1"/>
</dbReference>
<evidence type="ECO:0000259" key="2">
    <source>
        <dbReference type="Pfam" id="PF13539"/>
    </source>
</evidence>
<dbReference type="CDD" id="cd14845">
    <property type="entry name" value="L-Ala-D-Glu_peptidase_like"/>
    <property type="match status" value="1"/>
</dbReference>
<name>A0A838CUF2_9BACI</name>
<dbReference type="SUPFAM" id="SSF55166">
    <property type="entry name" value="Hedgehog/DD-peptidase"/>
    <property type="match status" value="1"/>
</dbReference>
<dbReference type="Pfam" id="PF01471">
    <property type="entry name" value="PG_binding_1"/>
    <property type="match status" value="1"/>
</dbReference>
<evidence type="ECO:0000259" key="1">
    <source>
        <dbReference type="Pfam" id="PF01471"/>
    </source>
</evidence>
<reference evidence="3 4" key="1">
    <citation type="journal article" date="2004" name="Extremophiles">
        <title>Halobacillus locisalis sp. nov., a halophilic bacterium isolated from a marine solar saltern of the Yellow Sea in Korea.</title>
        <authorList>
            <person name="Yoon J.H."/>
            <person name="Kang K.H."/>
            <person name="Oh T.K."/>
            <person name="Park Y.H."/>
        </authorList>
    </citation>
    <scope>NUCLEOTIDE SEQUENCE [LARGE SCALE GENOMIC DNA]</scope>
    <source>
        <strain evidence="3 4">KCTC 3788</strain>
    </source>
</reference>
<dbReference type="Pfam" id="PF13539">
    <property type="entry name" value="Peptidase_M15_4"/>
    <property type="match status" value="1"/>
</dbReference>
<evidence type="ECO:0000313" key="4">
    <source>
        <dbReference type="Proteomes" id="UP000571017"/>
    </source>
</evidence>
<dbReference type="InterPro" id="IPR036366">
    <property type="entry name" value="PGBDSf"/>
</dbReference>
<feature type="domain" description="Peptidoglycan binding-like" evidence="1">
    <location>
        <begin position="156"/>
        <end position="212"/>
    </location>
</feature>
<dbReference type="RefSeq" id="WP_181472525.1">
    <property type="nucleotide sequence ID" value="NZ_JACEFG010000002.1"/>
</dbReference>
<dbReference type="GO" id="GO:0008233">
    <property type="term" value="F:peptidase activity"/>
    <property type="evidence" value="ECO:0007669"/>
    <property type="project" value="InterPro"/>
</dbReference>
<dbReference type="EMBL" id="JACEFG010000002">
    <property type="protein sequence ID" value="MBA2175523.1"/>
    <property type="molecule type" value="Genomic_DNA"/>
</dbReference>
<dbReference type="InterPro" id="IPR002477">
    <property type="entry name" value="Peptidoglycan-bd-like"/>
</dbReference>
<sequence length="213" mass="23902">MISKETLIQRSVKKMGNVREPVRRKAVELIELSYAEGICVQISSGYRTYEEQAKLYGQGRPDYSWNGVKYGRAGRIVTHARPGASVHNEGRAVDFFLVSSDGKTALWTVNGHWKRVAAIAKSLGFRWGGEWRSFPDYPHLEWPRTNALVYQRGDKGSGVKEVQRKLLDYGYHLGEHGADGRFGPVTEAAVRRFQEDHAIDVDGIVGPVTQSLL</sequence>
<organism evidence="3 4">
    <name type="scientific">Halobacillus locisalis</name>
    <dbReference type="NCBI Taxonomy" id="220753"/>
    <lineage>
        <taxon>Bacteria</taxon>
        <taxon>Bacillati</taxon>
        <taxon>Bacillota</taxon>
        <taxon>Bacilli</taxon>
        <taxon>Bacillales</taxon>
        <taxon>Bacillaceae</taxon>
        <taxon>Halobacillus</taxon>
    </lineage>
</organism>
<dbReference type="SUPFAM" id="SSF47090">
    <property type="entry name" value="PGBD-like"/>
    <property type="match status" value="1"/>
</dbReference>
<dbReference type="InterPro" id="IPR039561">
    <property type="entry name" value="Peptidase_M15C"/>
</dbReference>
<gene>
    <name evidence="3" type="ORF">H0266_11525</name>
</gene>
<dbReference type="InterPro" id="IPR036365">
    <property type="entry name" value="PGBD-like_sf"/>
</dbReference>
<comment type="caution">
    <text evidence="3">The sequence shown here is derived from an EMBL/GenBank/DDBJ whole genome shotgun (WGS) entry which is preliminary data.</text>
</comment>
<dbReference type="Gene3D" id="3.30.1380.10">
    <property type="match status" value="1"/>
</dbReference>
<dbReference type="InterPro" id="IPR009045">
    <property type="entry name" value="Zn_M74/Hedgehog-like"/>
</dbReference>
<proteinExistence type="predicted"/>
<dbReference type="AlphaFoldDB" id="A0A838CUF2"/>
<dbReference type="Proteomes" id="UP000571017">
    <property type="component" value="Unassembled WGS sequence"/>
</dbReference>
<protein>
    <submittedName>
        <fullName evidence="3">Peptidoglycan-binding protein</fullName>
    </submittedName>
</protein>
<evidence type="ECO:0000313" key="3">
    <source>
        <dbReference type="EMBL" id="MBA2175523.1"/>
    </source>
</evidence>
<keyword evidence="4" id="KW-1185">Reference proteome</keyword>